<dbReference type="GO" id="GO:0008783">
    <property type="term" value="F:agmatinase activity"/>
    <property type="evidence" value="ECO:0007669"/>
    <property type="project" value="TreeGrafter"/>
</dbReference>
<evidence type="ECO:0000313" key="7">
    <source>
        <dbReference type="EMBL" id="QQK79271.1"/>
    </source>
</evidence>
<dbReference type="Gene3D" id="3.40.800.10">
    <property type="entry name" value="Ureohydrolase domain"/>
    <property type="match status" value="1"/>
</dbReference>
<dbReference type="PANTHER" id="PTHR11358">
    <property type="entry name" value="ARGINASE/AGMATINASE"/>
    <property type="match status" value="1"/>
</dbReference>
<dbReference type="EMBL" id="CP054706">
    <property type="protein sequence ID" value="QQK79271.1"/>
    <property type="molecule type" value="Genomic_DNA"/>
</dbReference>
<dbReference type="PIRSF" id="PIRSF036979">
    <property type="entry name" value="Arginase"/>
    <property type="match status" value="1"/>
</dbReference>
<feature type="binding site" evidence="5">
    <location>
        <position position="166"/>
    </location>
    <ligand>
        <name>Mn(2+)</name>
        <dbReference type="ChEBI" id="CHEBI:29035"/>
        <label>1</label>
    </ligand>
</feature>
<dbReference type="PROSITE" id="PS51409">
    <property type="entry name" value="ARGINASE_2"/>
    <property type="match status" value="1"/>
</dbReference>
<proteinExistence type="inferred from homology"/>
<gene>
    <name evidence="7" type="ORF">HUG20_04790</name>
</gene>
<sequence>MTLYPYPMLDKPNRIWSHQTDKTEDLKVHEWIENVGEAAPNWQDFDVTILGVPLSKSSISTSAASENPEMMREAWKSFGTYNLDEDIDLAQLKVIDLGNVKQHVTDIGYTHMKIQETMLAMRTHHPHTLPLSLGGDHSITAMLVEGWKEAHPNETIGILQLDTHFDLRDPNTLGPANGTPIRQLIESETIQGKYVHNIGLHGFFNAKELKAYADQAGIHYTTMKQARKQGMDHVINKALQQLANQVDTIYLTTDMDVLDIVHGPAAPAATPGGMYSEELFEAVQIAGEHPKVRAMDIVCLDPRKDIGDLSVKSAVHTMLSFLTGYCRR</sequence>
<dbReference type="CDD" id="cd09990">
    <property type="entry name" value="Agmatinase-like"/>
    <property type="match status" value="1"/>
</dbReference>
<dbReference type="GO" id="GO:0046872">
    <property type="term" value="F:metal ion binding"/>
    <property type="evidence" value="ECO:0007669"/>
    <property type="project" value="UniProtKB-KW"/>
</dbReference>
<protein>
    <submittedName>
        <fullName evidence="7">Agmatinase family protein</fullName>
    </submittedName>
</protein>
<feature type="binding site" evidence="5">
    <location>
        <position position="256"/>
    </location>
    <ligand>
        <name>Mn(2+)</name>
        <dbReference type="ChEBI" id="CHEBI:29035"/>
        <label>1</label>
    </ligand>
</feature>
<feature type="binding site" evidence="5">
    <location>
        <position position="254"/>
    </location>
    <ligand>
        <name>Mn(2+)</name>
        <dbReference type="ChEBI" id="CHEBI:29035"/>
        <label>1</label>
    </ligand>
</feature>
<organism evidence="7 8">
    <name type="scientific">Salicibibacter cibi</name>
    <dbReference type="NCBI Taxonomy" id="2743001"/>
    <lineage>
        <taxon>Bacteria</taxon>
        <taxon>Bacillati</taxon>
        <taxon>Bacillota</taxon>
        <taxon>Bacilli</taxon>
        <taxon>Bacillales</taxon>
        <taxon>Bacillaceae</taxon>
        <taxon>Salicibibacter</taxon>
    </lineage>
</organism>
<accession>A0A7T6ZA82</accession>
<keyword evidence="8" id="KW-1185">Reference proteome</keyword>
<dbReference type="InterPro" id="IPR006035">
    <property type="entry name" value="Ureohydrolase"/>
</dbReference>
<comment type="cofactor">
    <cofactor evidence="5">
        <name>Mn(2+)</name>
        <dbReference type="ChEBI" id="CHEBI:29035"/>
    </cofactor>
    <text evidence="5">Binds 2 manganese ions per subunit.</text>
</comment>
<dbReference type="PANTHER" id="PTHR11358:SF35">
    <property type="entry name" value="FORMIMIDOYLGLUTAMASE"/>
    <property type="match status" value="1"/>
</dbReference>
<evidence type="ECO:0000256" key="5">
    <source>
        <dbReference type="PIRSR" id="PIRSR036979-1"/>
    </source>
</evidence>
<keyword evidence="1 5" id="KW-0479">Metal-binding</keyword>
<evidence type="ECO:0000256" key="3">
    <source>
        <dbReference type="ARBA" id="ARBA00022808"/>
    </source>
</evidence>
<name>A0A7T6ZA82_9BACI</name>
<dbReference type="Proteomes" id="UP000595349">
    <property type="component" value="Chromosome"/>
</dbReference>
<reference evidence="7 8" key="1">
    <citation type="submission" date="2020-06" db="EMBL/GenBank/DDBJ databases">
        <title>Genomic analysis of Salicibibacter sp. NKC21-4.</title>
        <authorList>
            <person name="Oh Y.J."/>
        </authorList>
    </citation>
    <scope>NUCLEOTIDE SEQUENCE [LARGE SCALE GENOMIC DNA]</scope>
    <source>
        <strain evidence="7 8">NKC21-4</strain>
    </source>
</reference>
<evidence type="ECO:0000256" key="1">
    <source>
        <dbReference type="ARBA" id="ARBA00022723"/>
    </source>
</evidence>
<dbReference type="AlphaFoldDB" id="A0A7T6ZA82"/>
<feature type="binding site" evidence="5">
    <location>
        <position position="137"/>
    </location>
    <ligand>
        <name>Mn(2+)</name>
        <dbReference type="ChEBI" id="CHEBI:29035"/>
        <label>1</label>
    </ligand>
</feature>
<keyword evidence="3" id="KW-0369">Histidine metabolism</keyword>
<dbReference type="SUPFAM" id="SSF52768">
    <property type="entry name" value="Arginase/deacetylase"/>
    <property type="match status" value="1"/>
</dbReference>
<evidence type="ECO:0000313" key="8">
    <source>
        <dbReference type="Proteomes" id="UP000595349"/>
    </source>
</evidence>
<keyword evidence="2" id="KW-0378">Hydrolase</keyword>
<dbReference type="GO" id="GO:0033389">
    <property type="term" value="P:putrescine biosynthetic process from arginine, via agmatine"/>
    <property type="evidence" value="ECO:0007669"/>
    <property type="project" value="TreeGrafter"/>
</dbReference>
<dbReference type="Pfam" id="PF00491">
    <property type="entry name" value="Arginase"/>
    <property type="match status" value="1"/>
</dbReference>
<dbReference type="GO" id="GO:0006547">
    <property type="term" value="P:L-histidine metabolic process"/>
    <property type="evidence" value="ECO:0007669"/>
    <property type="project" value="UniProtKB-KW"/>
</dbReference>
<dbReference type="KEGG" id="scib:HUG20_04790"/>
<dbReference type="RefSeq" id="WP_200088644.1">
    <property type="nucleotide sequence ID" value="NZ_CP054706.1"/>
</dbReference>
<feature type="binding site" evidence="5">
    <location>
        <position position="162"/>
    </location>
    <ligand>
        <name>Mn(2+)</name>
        <dbReference type="ChEBI" id="CHEBI:29035"/>
        <label>1</label>
    </ligand>
</feature>
<dbReference type="InterPro" id="IPR023696">
    <property type="entry name" value="Ureohydrolase_dom_sf"/>
</dbReference>
<evidence type="ECO:0000256" key="2">
    <source>
        <dbReference type="ARBA" id="ARBA00022801"/>
    </source>
</evidence>
<dbReference type="PRINTS" id="PR00116">
    <property type="entry name" value="ARGINASE"/>
</dbReference>
<keyword evidence="4 5" id="KW-0464">Manganese</keyword>
<feature type="binding site" evidence="5">
    <location>
        <position position="164"/>
    </location>
    <ligand>
        <name>Mn(2+)</name>
        <dbReference type="ChEBI" id="CHEBI:29035"/>
        <label>1</label>
    </ligand>
</feature>
<evidence type="ECO:0000256" key="4">
    <source>
        <dbReference type="ARBA" id="ARBA00023211"/>
    </source>
</evidence>
<evidence type="ECO:0000256" key="6">
    <source>
        <dbReference type="PROSITE-ProRule" id="PRU00742"/>
    </source>
</evidence>
<comment type="similarity">
    <text evidence="6">Belongs to the arginase family.</text>
</comment>